<feature type="domain" description="DUF7847" evidence="3">
    <location>
        <begin position="49"/>
        <end position="296"/>
    </location>
</feature>
<keyword evidence="2" id="KW-1133">Transmembrane helix</keyword>
<protein>
    <recommendedName>
        <fullName evidence="3">DUF7847 domain-containing protein</fullName>
    </recommendedName>
</protein>
<dbReference type="InterPro" id="IPR057169">
    <property type="entry name" value="DUF7847"/>
</dbReference>
<feature type="transmembrane region" description="Helical" evidence="2">
    <location>
        <begin position="275"/>
        <end position="300"/>
    </location>
</feature>
<dbReference type="EMBL" id="WPCU01000003">
    <property type="protein sequence ID" value="MVA74870.1"/>
    <property type="molecule type" value="Genomic_DNA"/>
</dbReference>
<dbReference type="Proteomes" id="UP000435304">
    <property type="component" value="Unassembled WGS sequence"/>
</dbReference>
<feature type="transmembrane region" description="Helical" evidence="2">
    <location>
        <begin position="132"/>
        <end position="159"/>
    </location>
</feature>
<comment type="caution">
    <text evidence="4">The sequence shown here is derived from an EMBL/GenBank/DDBJ whole genome shotgun (WGS) entry which is preliminary data.</text>
</comment>
<feature type="transmembrane region" description="Helical" evidence="2">
    <location>
        <begin position="225"/>
        <end position="255"/>
    </location>
</feature>
<sequence>MSVQQSGMVAAAPERPLGLGEVMSTAWQAMRARYGLHVLVSALALLIGAVALLLWVGVAVLLLSRVAAPTGDGYAGPLVVLGAVLLLLVAVVALLAMRAEAMRVVLVRHTLDGRRPRLGDLWRDTRGYWGRVLPYFLLLLAGGLLGVVVLAVPLAVAAAGDGDRVAFGVAIGATMLLYVAYYVGVFWLTGRLYPFTVVTALERHGGMAAVGRAWGLTRGHFWRTLGYAIVGAVGPAMVIWIACVIAYVVSLASTYTSLFVTLSNLDGPGLDEQSLARLLAVTVASSLIGYLLPGVATVLVQPFVSCFSTVYVTDLARRQATPHDPPPPYGGWLARPYPPQPPAPRWGVPPAAPYRPPAPPYRPPAPPYR</sequence>
<accession>A0A6A9V064</accession>
<evidence type="ECO:0000313" key="5">
    <source>
        <dbReference type="Proteomes" id="UP000435304"/>
    </source>
</evidence>
<evidence type="ECO:0000256" key="2">
    <source>
        <dbReference type="SAM" id="Phobius"/>
    </source>
</evidence>
<dbReference type="Pfam" id="PF25231">
    <property type="entry name" value="DUF7847"/>
    <property type="match status" value="1"/>
</dbReference>
<gene>
    <name evidence="4" type="ORF">GC722_02315</name>
</gene>
<keyword evidence="2" id="KW-0472">Membrane</keyword>
<feature type="transmembrane region" description="Helical" evidence="2">
    <location>
        <begin position="74"/>
        <end position="96"/>
    </location>
</feature>
<feature type="region of interest" description="Disordered" evidence="1">
    <location>
        <begin position="344"/>
        <end position="369"/>
    </location>
</feature>
<reference evidence="4 5" key="1">
    <citation type="submission" date="2019-12" db="EMBL/GenBank/DDBJ databases">
        <title>Auraticoccus cholistani sp. nov., an actinomycete isolated from soil of Cholistan desert.</title>
        <authorList>
            <person name="Cheema M.T."/>
        </authorList>
    </citation>
    <scope>NUCLEOTIDE SEQUENCE [LARGE SCALE GENOMIC DNA]</scope>
    <source>
        <strain evidence="4 5">F435</strain>
    </source>
</reference>
<feature type="transmembrane region" description="Helical" evidence="2">
    <location>
        <begin position="165"/>
        <end position="188"/>
    </location>
</feature>
<evidence type="ECO:0000259" key="3">
    <source>
        <dbReference type="Pfam" id="PF25231"/>
    </source>
</evidence>
<proteinExistence type="predicted"/>
<keyword evidence="2" id="KW-0812">Transmembrane</keyword>
<organism evidence="4 5">
    <name type="scientific">Auraticoccus cholistanensis</name>
    <dbReference type="NCBI Taxonomy" id="2656650"/>
    <lineage>
        <taxon>Bacteria</taxon>
        <taxon>Bacillati</taxon>
        <taxon>Actinomycetota</taxon>
        <taxon>Actinomycetes</taxon>
        <taxon>Propionibacteriales</taxon>
        <taxon>Propionibacteriaceae</taxon>
        <taxon>Auraticoccus</taxon>
    </lineage>
</organism>
<dbReference type="RefSeq" id="WP_156607522.1">
    <property type="nucleotide sequence ID" value="NZ_WPCU01000003.1"/>
</dbReference>
<feature type="compositionally biased region" description="Pro residues" evidence="1">
    <location>
        <begin position="350"/>
        <end position="369"/>
    </location>
</feature>
<dbReference type="AlphaFoldDB" id="A0A6A9V064"/>
<keyword evidence="5" id="KW-1185">Reference proteome</keyword>
<evidence type="ECO:0000313" key="4">
    <source>
        <dbReference type="EMBL" id="MVA74870.1"/>
    </source>
</evidence>
<name>A0A6A9V064_9ACTN</name>
<evidence type="ECO:0000256" key="1">
    <source>
        <dbReference type="SAM" id="MobiDB-lite"/>
    </source>
</evidence>
<feature type="transmembrane region" description="Helical" evidence="2">
    <location>
        <begin position="38"/>
        <end position="62"/>
    </location>
</feature>